<dbReference type="RefSeq" id="WP_073152167.1">
    <property type="nucleotide sequence ID" value="NZ_FQVL01000001.1"/>
</dbReference>
<evidence type="ECO:0000256" key="1">
    <source>
        <dbReference type="SAM" id="MobiDB-lite"/>
    </source>
</evidence>
<feature type="compositionally biased region" description="Polar residues" evidence="1">
    <location>
        <begin position="169"/>
        <end position="202"/>
    </location>
</feature>
<sequence>MYYNATKKGKHRFANEGKRSRPYKWLIKRVSQSFMIVANFLVVICIIALSLNHTIKLMALAGYNDWRAYVGVYVWEVMFIFCSTHIDYAITHRKKHSGYVWSGFILGFIILIVSNYAAVADNWLGKTLGILTPAIILVMKKILYDQISKPKNNHLISDDDQSVSSNNQTCEQSIQTSVPNENDNNVKVSSTSSVEQDAQTKSFEVDQKKAKTMGVVGEAITGNLDDSIPLKSNDKHPKQINEEQKSIANDQTKPNPCHVTNSIFQRASKKILTIDKHQIKKVALEYYEEKGKLPSVKVLAYLARTSRSQAKEVKKELEV</sequence>
<evidence type="ECO:0000313" key="3">
    <source>
        <dbReference type="EMBL" id="SHE50499.1"/>
    </source>
</evidence>
<feature type="transmembrane region" description="Helical" evidence="2">
    <location>
        <begin position="98"/>
        <end position="117"/>
    </location>
</feature>
<keyword evidence="2" id="KW-0812">Transmembrane</keyword>
<keyword evidence="2" id="KW-0472">Membrane</keyword>
<name>A0A1M4U197_9BACL</name>
<dbReference type="AlphaFoldDB" id="A0A1M4U197"/>
<evidence type="ECO:0000313" key="4">
    <source>
        <dbReference type="Proteomes" id="UP000184476"/>
    </source>
</evidence>
<protein>
    <submittedName>
        <fullName evidence="3">Uncharacterized protein</fullName>
    </submittedName>
</protein>
<dbReference type="EMBL" id="FQVL01000001">
    <property type="protein sequence ID" value="SHE50499.1"/>
    <property type="molecule type" value="Genomic_DNA"/>
</dbReference>
<organism evidence="3 4">
    <name type="scientific">Seinonella peptonophila</name>
    <dbReference type="NCBI Taxonomy" id="112248"/>
    <lineage>
        <taxon>Bacteria</taxon>
        <taxon>Bacillati</taxon>
        <taxon>Bacillota</taxon>
        <taxon>Bacilli</taxon>
        <taxon>Bacillales</taxon>
        <taxon>Thermoactinomycetaceae</taxon>
        <taxon>Seinonella</taxon>
    </lineage>
</organism>
<keyword evidence="2" id="KW-1133">Transmembrane helix</keyword>
<feature type="region of interest" description="Disordered" evidence="1">
    <location>
        <begin position="155"/>
        <end position="205"/>
    </location>
</feature>
<keyword evidence="4" id="KW-1185">Reference proteome</keyword>
<proteinExistence type="predicted"/>
<gene>
    <name evidence="3" type="ORF">SAMN05444392_101756</name>
</gene>
<evidence type="ECO:0000256" key="2">
    <source>
        <dbReference type="SAM" id="Phobius"/>
    </source>
</evidence>
<accession>A0A1M4U197</accession>
<dbReference type="Proteomes" id="UP000184476">
    <property type="component" value="Unassembled WGS sequence"/>
</dbReference>
<reference evidence="3 4" key="1">
    <citation type="submission" date="2016-11" db="EMBL/GenBank/DDBJ databases">
        <authorList>
            <person name="Jaros S."/>
            <person name="Januszkiewicz K."/>
            <person name="Wedrychowicz H."/>
        </authorList>
    </citation>
    <scope>NUCLEOTIDE SEQUENCE [LARGE SCALE GENOMIC DNA]</scope>
    <source>
        <strain evidence="3 4">DSM 44666</strain>
    </source>
</reference>
<feature type="transmembrane region" description="Helical" evidence="2">
    <location>
        <begin position="34"/>
        <end position="54"/>
    </location>
</feature>
<feature type="transmembrane region" description="Helical" evidence="2">
    <location>
        <begin position="66"/>
        <end position="86"/>
    </location>
</feature>